<dbReference type="STRING" id="1458275.AZ34_04345"/>
<dbReference type="OrthoDB" id="9785076at2"/>
<dbReference type="Gene3D" id="3.40.50.1820">
    <property type="entry name" value="alpha/beta hydrolase"/>
    <property type="match status" value="1"/>
</dbReference>
<name>A0A016XEU6_9BURK</name>
<keyword evidence="1" id="KW-0472">Membrane</keyword>
<keyword evidence="1" id="KW-1133">Transmembrane helix</keyword>
<dbReference type="Pfam" id="PF12146">
    <property type="entry name" value="Hydrolase_4"/>
    <property type="match status" value="1"/>
</dbReference>
<organism evidence="3 4">
    <name type="scientific">Hylemonella gracilis str. Niagara R</name>
    <dbReference type="NCBI Taxonomy" id="1458275"/>
    <lineage>
        <taxon>Bacteria</taxon>
        <taxon>Pseudomonadati</taxon>
        <taxon>Pseudomonadota</taxon>
        <taxon>Betaproteobacteria</taxon>
        <taxon>Burkholderiales</taxon>
        <taxon>Comamonadaceae</taxon>
        <taxon>Hylemonella</taxon>
    </lineage>
</organism>
<gene>
    <name evidence="3" type="ORF">AZ34_04345</name>
</gene>
<dbReference type="EMBL" id="JEMG01000001">
    <property type="protein sequence ID" value="EYC50366.1"/>
    <property type="molecule type" value="Genomic_DNA"/>
</dbReference>
<proteinExistence type="predicted"/>
<dbReference type="SUPFAM" id="SSF53474">
    <property type="entry name" value="alpha/beta-Hydrolases"/>
    <property type="match status" value="1"/>
</dbReference>
<accession>A0A016XEU6</accession>
<dbReference type="InterPro" id="IPR029058">
    <property type="entry name" value="AB_hydrolase_fold"/>
</dbReference>
<evidence type="ECO:0000259" key="2">
    <source>
        <dbReference type="Pfam" id="PF12146"/>
    </source>
</evidence>
<sequence>MQTRTLSVDNAVLAVRLFEPAGEARATVVIGGAMGVPQSYYAAYATWLAQEGYRVWTFDYRGHGDSLAQVPGGRLRGFKADLFDWARDYEAVVKNAWNERPQLALYLLGHSLGAQLPGLFERPERVDGLFSLAAGSGYWRENAAPLRRRVLFFWYFMAPLATLLCGYFPGRRLGMVGDLPAGVIRQWRRWCLHPRYMVAEGPEVERLYANAPYPIRAWSFSDDEMMTLEGTRSLLGLYASAPQALEIIRPAEVDLPRIGHFGFFRDSMRKALWPRSARVLQSFADEHYARDSRF</sequence>
<dbReference type="AlphaFoldDB" id="A0A016XEU6"/>
<dbReference type="InterPro" id="IPR022742">
    <property type="entry name" value="Hydrolase_4"/>
</dbReference>
<reference evidence="3 4" key="1">
    <citation type="submission" date="2014-02" db="EMBL/GenBank/DDBJ databases">
        <title>Draft Genome of Hylemonella gracilis isolated from the Niagara River.</title>
        <authorList>
            <person name="Pawlowski D.R."/>
            <person name="Koudelka G.B."/>
        </authorList>
    </citation>
    <scope>NUCLEOTIDE SEQUENCE [LARGE SCALE GENOMIC DNA]</scope>
    <source>
        <strain evidence="3 4">Niagara R</strain>
    </source>
</reference>
<dbReference type="Proteomes" id="UP000023268">
    <property type="component" value="Unassembled WGS sequence"/>
</dbReference>
<dbReference type="eggNOG" id="COG4757">
    <property type="taxonomic scope" value="Bacteria"/>
</dbReference>
<dbReference type="PIRSF" id="PIRSF037442">
    <property type="entry name" value="UCP037442_abhydr"/>
    <property type="match status" value="1"/>
</dbReference>
<evidence type="ECO:0000256" key="1">
    <source>
        <dbReference type="SAM" id="Phobius"/>
    </source>
</evidence>
<comment type="caution">
    <text evidence="3">The sequence shown here is derived from an EMBL/GenBank/DDBJ whole genome shotgun (WGS) entry which is preliminary data.</text>
</comment>
<dbReference type="RefSeq" id="WP_035605154.1">
    <property type="nucleotide sequence ID" value="NZ_JEMG01000001.1"/>
</dbReference>
<evidence type="ECO:0000313" key="3">
    <source>
        <dbReference type="EMBL" id="EYC50366.1"/>
    </source>
</evidence>
<protein>
    <submittedName>
        <fullName evidence="3">Alpha/beta hydrolase</fullName>
    </submittedName>
</protein>
<dbReference type="InterPro" id="IPR017208">
    <property type="entry name" value="UCP037442_abhydr"/>
</dbReference>
<feature type="domain" description="Serine aminopeptidase S33" evidence="2">
    <location>
        <begin position="23"/>
        <end position="150"/>
    </location>
</feature>
<keyword evidence="3" id="KW-0378">Hydrolase</keyword>
<keyword evidence="1" id="KW-0812">Transmembrane</keyword>
<feature type="transmembrane region" description="Helical" evidence="1">
    <location>
        <begin position="150"/>
        <end position="170"/>
    </location>
</feature>
<dbReference type="GO" id="GO:0016787">
    <property type="term" value="F:hydrolase activity"/>
    <property type="evidence" value="ECO:0007669"/>
    <property type="project" value="UniProtKB-KW"/>
</dbReference>
<evidence type="ECO:0000313" key="4">
    <source>
        <dbReference type="Proteomes" id="UP000023268"/>
    </source>
</evidence>